<keyword evidence="8" id="KW-0012">Acyltransferase</keyword>
<evidence type="ECO:0000256" key="4">
    <source>
        <dbReference type="ARBA" id="ARBA00022989"/>
    </source>
</evidence>
<evidence type="ECO:0000256" key="3">
    <source>
        <dbReference type="ARBA" id="ARBA00022737"/>
    </source>
</evidence>
<comment type="similarity">
    <text evidence="8">Belongs to the DHHC palmitoyltransferase family.</text>
</comment>
<keyword evidence="2 8" id="KW-0812">Transmembrane</keyword>
<evidence type="ECO:0000256" key="2">
    <source>
        <dbReference type="ARBA" id="ARBA00022692"/>
    </source>
</evidence>
<dbReference type="OrthoDB" id="6781668at2759"/>
<evidence type="ECO:0000259" key="9">
    <source>
        <dbReference type="Pfam" id="PF01529"/>
    </source>
</evidence>
<feature type="transmembrane region" description="Helical" evidence="8">
    <location>
        <begin position="430"/>
        <end position="452"/>
    </location>
</feature>
<evidence type="ECO:0000256" key="8">
    <source>
        <dbReference type="RuleBase" id="RU079119"/>
    </source>
</evidence>
<dbReference type="PROSITE" id="PS50216">
    <property type="entry name" value="DHHC"/>
    <property type="match status" value="1"/>
</dbReference>
<dbReference type="EC" id="2.3.1.225" evidence="8"/>
<proteinExistence type="inferred from homology"/>
<keyword evidence="4 8" id="KW-1133">Transmembrane helix</keyword>
<feature type="repeat" description="ANK" evidence="7">
    <location>
        <begin position="193"/>
        <end position="225"/>
    </location>
</feature>
<reference evidence="10 11" key="1">
    <citation type="submission" date="2016-11" db="EMBL/GenBank/DDBJ databases">
        <title>The macronuclear genome of Stentor coeruleus: a giant cell with tiny introns.</title>
        <authorList>
            <person name="Slabodnick M."/>
            <person name="Ruby J.G."/>
            <person name="Reiff S.B."/>
            <person name="Swart E.C."/>
            <person name="Gosai S."/>
            <person name="Prabakaran S."/>
            <person name="Witkowska E."/>
            <person name="Larue G.E."/>
            <person name="Fisher S."/>
            <person name="Freeman R.M."/>
            <person name="Gunawardena J."/>
            <person name="Chu W."/>
            <person name="Stover N.A."/>
            <person name="Gregory B.D."/>
            <person name="Nowacki M."/>
            <person name="Derisi J."/>
            <person name="Roy S.W."/>
            <person name="Marshall W.F."/>
            <person name="Sood P."/>
        </authorList>
    </citation>
    <scope>NUCLEOTIDE SEQUENCE [LARGE SCALE GENOMIC DNA]</scope>
    <source>
        <strain evidence="10">WM001</strain>
    </source>
</reference>
<dbReference type="InterPro" id="IPR001594">
    <property type="entry name" value="Palmitoyltrfase_DHHC"/>
</dbReference>
<comment type="catalytic activity">
    <reaction evidence="8">
        <text>L-cysteinyl-[protein] + hexadecanoyl-CoA = S-hexadecanoyl-L-cysteinyl-[protein] + CoA</text>
        <dbReference type="Rhea" id="RHEA:36683"/>
        <dbReference type="Rhea" id="RHEA-COMP:10131"/>
        <dbReference type="Rhea" id="RHEA-COMP:11032"/>
        <dbReference type="ChEBI" id="CHEBI:29950"/>
        <dbReference type="ChEBI" id="CHEBI:57287"/>
        <dbReference type="ChEBI" id="CHEBI:57379"/>
        <dbReference type="ChEBI" id="CHEBI:74151"/>
        <dbReference type="EC" id="2.3.1.225"/>
    </reaction>
</comment>
<dbReference type="AlphaFoldDB" id="A0A1R2ASX1"/>
<feature type="domain" description="Palmitoyltransferase DHHC" evidence="9">
    <location>
        <begin position="342"/>
        <end position="461"/>
    </location>
</feature>
<evidence type="ECO:0000313" key="11">
    <source>
        <dbReference type="Proteomes" id="UP000187209"/>
    </source>
</evidence>
<comment type="caution">
    <text evidence="10">The sequence shown here is derived from an EMBL/GenBank/DDBJ whole genome shotgun (WGS) entry which is preliminary data.</text>
</comment>
<evidence type="ECO:0000256" key="7">
    <source>
        <dbReference type="PROSITE-ProRule" id="PRU00023"/>
    </source>
</evidence>
<gene>
    <name evidence="10" type="ORF">SteCoe_35170</name>
</gene>
<dbReference type="InterPro" id="IPR036770">
    <property type="entry name" value="Ankyrin_rpt-contain_sf"/>
</dbReference>
<dbReference type="PANTHER" id="PTHR24161">
    <property type="entry name" value="ANK_REP_REGION DOMAIN-CONTAINING PROTEIN-RELATED"/>
    <property type="match status" value="1"/>
</dbReference>
<dbReference type="InterPro" id="IPR002110">
    <property type="entry name" value="Ankyrin_rpt"/>
</dbReference>
<feature type="transmembrane region" description="Helical" evidence="8">
    <location>
        <begin position="272"/>
        <end position="291"/>
    </location>
</feature>
<protein>
    <recommendedName>
        <fullName evidence="8">Palmitoyltransferase</fullName>
        <ecNumber evidence="8">2.3.1.225</ecNumber>
    </recommendedName>
</protein>
<dbReference type="PROSITE" id="PS50297">
    <property type="entry name" value="ANK_REP_REGION"/>
    <property type="match status" value="3"/>
</dbReference>
<comment type="domain">
    <text evidence="8">The DHHC domain is required for palmitoyltransferase activity.</text>
</comment>
<keyword evidence="6 8" id="KW-0472">Membrane</keyword>
<dbReference type="Pfam" id="PF00023">
    <property type="entry name" value="Ank"/>
    <property type="match status" value="1"/>
</dbReference>
<feature type="transmembrane region" description="Helical" evidence="8">
    <location>
        <begin position="297"/>
        <end position="318"/>
    </location>
</feature>
<dbReference type="Pfam" id="PF01529">
    <property type="entry name" value="DHHC"/>
    <property type="match status" value="1"/>
</dbReference>
<dbReference type="EMBL" id="MPUH01001465">
    <property type="protein sequence ID" value="OMJ67621.1"/>
    <property type="molecule type" value="Genomic_DNA"/>
</dbReference>
<organism evidence="10 11">
    <name type="scientific">Stentor coeruleus</name>
    <dbReference type="NCBI Taxonomy" id="5963"/>
    <lineage>
        <taxon>Eukaryota</taxon>
        <taxon>Sar</taxon>
        <taxon>Alveolata</taxon>
        <taxon>Ciliophora</taxon>
        <taxon>Postciliodesmatophora</taxon>
        <taxon>Heterotrichea</taxon>
        <taxon>Heterotrichida</taxon>
        <taxon>Stentoridae</taxon>
        <taxon>Stentor</taxon>
    </lineage>
</organism>
<dbReference type="Pfam" id="PF12796">
    <property type="entry name" value="Ank_2"/>
    <property type="match status" value="1"/>
</dbReference>
<dbReference type="SUPFAM" id="SSF48403">
    <property type="entry name" value="Ankyrin repeat"/>
    <property type="match status" value="1"/>
</dbReference>
<accession>A0A1R2ASX1</accession>
<sequence length="532" mass="61414">MEEGHDVKASLSIFMQTVDITSFTSLIKNTKASLESLQEQNGLNIFHEIANSISKEEFLLQFLDILVNEFKERYLEDSEQTIIKMINISTIRDKQTPLLMAIKHNRKKLVKKFVELGADVTMRNVYGQSLVHIAAECGFESILVYLCQVLKLCFSSTDMNGRTPLHVSALEGQTGTGLLLIAWTHDVNIQDLEGFTPLHLAALSQNYKLIRNLLIKNADTTIKDQKDETPLDIAISRENKEIIKLLQRAKCVNYLNPFHKKIGPVSNSYSKFVFYMLFFIFRAGLILIIIIPYLNEIFTFTSVGIFLITFLLFITVNCKDPGYTKNPKKLTLLTLLETYNTEFVCPYCEKRKTKNTRHCHYCQRCVQDLDHHCPWVHNCIGKNNHIWFIFFITFSVFDYAAQCVLGFFYYEDYLKGNFHSIYELRKERKIIGLIISSINAIGLLFVIPVFYLQLRLCWVNKHIKTRAKRKIEISDVVVYKSILEGSDTTSMLEKPFDDWNPQSITNQVSFLAPRIGSMNNISCCQHSTRSIY</sequence>
<dbReference type="GO" id="GO:0016020">
    <property type="term" value="C:membrane"/>
    <property type="evidence" value="ECO:0007669"/>
    <property type="project" value="UniProtKB-SubCell"/>
</dbReference>
<keyword evidence="8" id="KW-0808">Transferase</keyword>
<feature type="transmembrane region" description="Helical" evidence="8">
    <location>
        <begin position="386"/>
        <end position="410"/>
    </location>
</feature>
<comment type="subcellular location">
    <subcellularLocation>
        <location evidence="1">Membrane</location>
        <topology evidence="1">Multi-pass membrane protein</topology>
    </subcellularLocation>
</comment>
<name>A0A1R2ASX1_9CILI</name>
<feature type="repeat" description="ANK" evidence="7">
    <location>
        <begin position="93"/>
        <end position="125"/>
    </location>
</feature>
<dbReference type="PROSITE" id="PS50088">
    <property type="entry name" value="ANK_REPEAT"/>
    <property type="match status" value="3"/>
</dbReference>
<dbReference type="PANTHER" id="PTHR24161:SF85">
    <property type="entry name" value="PALMITOYLTRANSFERASE HIP14"/>
    <property type="match status" value="1"/>
</dbReference>
<evidence type="ECO:0000256" key="6">
    <source>
        <dbReference type="ARBA" id="ARBA00023136"/>
    </source>
</evidence>
<keyword evidence="3" id="KW-0677">Repeat</keyword>
<keyword evidence="5 7" id="KW-0040">ANK repeat</keyword>
<evidence type="ECO:0000256" key="1">
    <source>
        <dbReference type="ARBA" id="ARBA00004141"/>
    </source>
</evidence>
<dbReference type="GO" id="GO:0019706">
    <property type="term" value="F:protein-cysteine S-palmitoyltransferase activity"/>
    <property type="evidence" value="ECO:0007669"/>
    <property type="project" value="UniProtKB-EC"/>
</dbReference>
<dbReference type="Proteomes" id="UP000187209">
    <property type="component" value="Unassembled WGS sequence"/>
</dbReference>
<evidence type="ECO:0000313" key="10">
    <source>
        <dbReference type="EMBL" id="OMJ67621.1"/>
    </source>
</evidence>
<keyword evidence="11" id="KW-1185">Reference proteome</keyword>
<dbReference type="Gene3D" id="1.25.40.20">
    <property type="entry name" value="Ankyrin repeat-containing domain"/>
    <property type="match status" value="1"/>
</dbReference>
<feature type="repeat" description="ANK" evidence="7">
    <location>
        <begin position="160"/>
        <end position="192"/>
    </location>
</feature>
<dbReference type="SMART" id="SM00248">
    <property type="entry name" value="ANK"/>
    <property type="match status" value="5"/>
</dbReference>
<evidence type="ECO:0000256" key="5">
    <source>
        <dbReference type="ARBA" id="ARBA00023043"/>
    </source>
</evidence>